<reference evidence="16" key="3">
    <citation type="submission" date="2025-09" db="UniProtKB">
        <authorList>
            <consortium name="Ensembl"/>
        </authorList>
    </citation>
    <scope>IDENTIFICATION</scope>
    <source>
        <strain evidence="16">broiler</strain>
    </source>
</reference>
<dbReference type="PROSITE" id="PS50089">
    <property type="entry name" value="ZF_RING_2"/>
    <property type="match status" value="1"/>
</dbReference>
<dbReference type="GO" id="GO:0060397">
    <property type="term" value="P:growth hormone receptor signaling pathway via JAK-STAT"/>
    <property type="evidence" value="ECO:0007669"/>
    <property type="project" value="Ensembl"/>
</dbReference>
<dbReference type="GO" id="GO:0038162">
    <property type="term" value="P:erythropoietin-mediated signaling pathway"/>
    <property type="evidence" value="ECO:0007669"/>
    <property type="project" value="Ensembl"/>
</dbReference>
<evidence type="ECO:0000256" key="3">
    <source>
        <dbReference type="ARBA" id="ARBA00004906"/>
    </source>
</evidence>
<dbReference type="GO" id="GO:0051607">
    <property type="term" value="P:defense response to virus"/>
    <property type="evidence" value="ECO:0007669"/>
    <property type="project" value="Ensembl"/>
</dbReference>
<evidence type="ECO:0000256" key="6">
    <source>
        <dbReference type="ARBA" id="ARBA00022490"/>
    </source>
</evidence>
<evidence type="ECO:0000256" key="2">
    <source>
        <dbReference type="ARBA" id="ARBA00004496"/>
    </source>
</evidence>
<keyword evidence="9" id="KW-0833">Ubl conjugation pathway</keyword>
<evidence type="ECO:0000256" key="7">
    <source>
        <dbReference type="ARBA" id="ARBA00022723"/>
    </source>
</evidence>
<keyword evidence="7" id="KW-0479">Metal-binding</keyword>
<gene>
    <name evidence="16" type="primary">RNF7</name>
</gene>
<evidence type="ECO:0000256" key="13">
    <source>
        <dbReference type="ARBA" id="ARBA00044971"/>
    </source>
</evidence>
<dbReference type="GO" id="GO:0070979">
    <property type="term" value="P:protein K11-linked ubiquitination"/>
    <property type="evidence" value="ECO:0007669"/>
    <property type="project" value="Ensembl"/>
</dbReference>
<dbReference type="GO" id="GO:0051894">
    <property type="term" value="P:positive regulation of focal adhesion assembly"/>
    <property type="evidence" value="ECO:0007669"/>
    <property type="project" value="Ensembl"/>
</dbReference>
<dbReference type="GO" id="GO:0061663">
    <property type="term" value="F:NEDD8 ligase activity"/>
    <property type="evidence" value="ECO:0007669"/>
    <property type="project" value="UniProtKB-EC"/>
</dbReference>
<evidence type="ECO:0000259" key="15">
    <source>
        <dbReference type="PROSITE" id="PS50089"/>
    </source>
</evidence>
<comment type="similarity">
    <text evidence="5">Belongs to the RING-box family.</text>
</comment>
<dbReference type="FunCoup" id="A0A8V0ZYH7">
    <property type="interactions" value="1519"/>
</dbReference>
<dbReference type="InterPro" id="IPR001841">
    <property type="entry name" value="Znf_RING"/>
</dbReference>
<dbReference type="GO" id="GO:0097602">
    <property type="term" value="F:cullin family protein binding"/>
    <property type="evidence" value="ECO:0007669"/>
    <property type="project" value="Ensembl"/>
</dbReference>
<feature type="domain" description="RING-type" evidence="15">
    <location>
        <begin position="82"/>
        <end position="124"/>
    </location>
</feature>
<organism evidence="16 17">
    <name type="scientific">Gallus gallus</name>
    <name type="common">Chicken</name>
    <dbReference type="NCBI Taxonomy" id="9031"/>
    <lineage>
        <taxon>Eukaryota</taxon>
        <taxon>Metazoa</taxon>
        <taxon>Chordata</taxon>
        <taxon>Craniata</taxon>
        <taxon>Vertebrata</taxon>
        <taxon>Euteleostomi</taxon>
        <taxon>Archelosauria</taxon>
        <taxon>Archosauria</taxon>
        <taxon>Dinosauria</taxon>
        <taxon>Saurischia</taxon>
        <taxon>Theropoda</taxon>
        <taxon>Coelurosauria</taxon>
        <taxon>Aves</taxon>
        <taxon>Neognathae</taxon>
        <taxon>Galloanserae</taxon>
        <taxon>Galliformes</taxon>
        <taxon>Phasianidae</taxon>
        <taxon>Phasianinae</taxon>
        <taxon>Gallus</taxon>
    </lineage>
</organism>
<dbReference type="GO" id="GO:0030968">
    <property type="term" value="P:endoplasmic reticulum unfolded protein response"/>
    <property type="evidence" value="ECO:0007669"/>
    <property type="project" value="Ensembl"/>
</dbReference>
<dbReference type="GeneTree" id="ENSGT00940000155481"/>
<evidence type="ECO:0000256" key="5">
    <source>
        <dbReference type="ARBA" id="ARBA00009273"/>
    </source>
</evidence>
<protein>
    <recommendedName>
        <fullName evidence="13">cullin-RING-type E3 NEDD8 transferase</fullName>
        <ecNumber evidence="13">2.3.2.32</ecNumber>
    </recommendedName>
</protein>
<dbReference type="Ensembl" id="ENSGALT00010058246.1">
    <property type="protein sequence ID" value="ENSGALP00010035381.1"/>
    <property type="gene ID" value="ENSGALG00010023910.1"/>
</dbReference>
<dbReference type="GO" id="GO:0046314">
    <property type="term" value="P:phosphocreatine biosynthetic process"/>
    <property type="evidence" value="ECO:0007669"/>
    <property type="project" value="Ensembl"/>
</dbReference>
<dbReference type="GO" id="GO:0045087">
    <property type="term" value="P:innate immune response"/>
    <property type="evidence" value="ECO:0007669"/>
    <property type="project" value="Ensembl"/>
</dbReference>
<sequence>GTAAVGTPSGAHAHNPAELLCFELPREEAERAAQSSSVCSCAENVQRSRDVDRSEGSTFCVCTVSRDCCGNRKYPSPSMNACLRCQAENKQEDCVVVWGECNHSFHNCCMSLWVKQNNRCPLCQQDWVVQRIGK</sequence>
<keyword evidence="17" id="KW-1185">Reference proteome</keyword>
<evidence type="ECO:0000256" key="14">
    <source>
        <dbReference type="PROSITE-ProRule" id="PRU00175"/>
    </source>
</evidence>
<dbReference type="GO" id="GO:0060400">
    <property type="term" value="P:negative regulation of growth hormone receptor signaling pathway"/>
    <property type="evidence" value="ECO:0007669"/>
    <property type="project" value="Ensembl"/>
</dbReference>
<comment type="pathway">
    <text evidence="4">Protein modification; protein neddylation.</text>
</comment>
<name>A0A8V0ZYH7_CHICK</name>
<keyword evidence="8 14" id="KW-0863">Zinc-finger</keyword>
<evidence type="ECO:0000313" key="17">
    <source>
        <dbReference type="Proteomes" id="UP000000539"/>
    </source>
</evidence>
<comment type="catalytic activity">
    <reaction evidence="12">
        <text>S-[NEDD8-protein]-yl-[E2 NEDD8-conjugating enzyme]-L-cysteine + [cullin]-L-lysine = [E2 NEDD8-conjugating enzyme]-L-cysteine + N(6)-[NEDD8-protein]-yl-[cullin]-L-lysine.</text>
        <dbReference type="EC" id="2.3.2.32"/>
    </reaction>
</comment>
<proteinExistence type="inferred from homology"/>
<evidence type="ECO:0000313" key="16">
    <source>
        <dbReference type="Ensembl" id="ENSGALP00010035381.1"/>
    </source>
</evidence>
<dbReference type="PANTHER" id="PTHR11210">
    <property type="entry name" value="RING BOX"/>
    <property type="match status" value="1"/>
</dbReference>
<dbReference type="EC" id="2.3.2.32" evidence="13"/>
<keyword evidence="11" id="KW-0539">Nucleus</keyword>
<dbReference type="Pfam" id="PF12678">
    <property type="entry name" value="zf-rbx1"/>
    <property type="match status" value="1"/>
</dbReference>
<accession>A0A8V0ZYH7</accession>
<keyword evidence="10" id="KW-0862">Zinc</keyword>
<dbReference type="InterPro" id="IPR024766">
    <property type="entry name" value="Znf_RING_H2"/>
</dbReference>
<evidence type="ECO:0000256" key="4">
    <source>
        <dbReference type="ARBA" id="ARBA00005032"/>
    </source>
</evidence>
<dbReference type="GO" id="GO:0140896">
    <property type="term" value="P:cGAS/STING signaling pathway"/>
    <property type="evidence" value="ECO:0007669"/>
    <property type="project" value="Ensembl"/>
</dbReference>
<dbReference type="SUPFAM" id="SSF57850">
    <property type="entry name" value="RING/U-box"/>
    <property type="match status" value="1"/>
</dbReference>
<dbReference type="Gene3D" id="3.30.40.10">
    <property type="entry name" value="Zinc/RING finger domain, C3HC4 (zinc finger)"/>
    <property type="match status" value="1"/>
</dbReference>
<evidence type="ECO:0000256" key="1">
    <source>
        <dbReference type="ARBA" id="ARBA00004123"/>
    </source>
</evidence>
<evidence type="ECO:0000256" key="8">
    <source>
        <dbReference type="ARBA" id="ARBA00022771"/>
    </source>
</evidence>
<dbReference type="GO" id="GO:0005829">
    <property type="term" value="C:cytosol"/>
    <property type="evidence" value="ECO:0007669"/>
    <property type="project" value="Ensembl"/>
</dbReference>
<dbReference type="GO" id="GO:0045116">
    <property type="term" value="P:protein neddylation"/>
    <property type="evidence" value="ECO:0007669"/>
    <property type="project" value="Ensembl"/>
</dbReference>
<evidence type="ECO:0000256" key="12">
    <source>
        <dbReference type="ARBA" id="ARBA00044896"/>
    </source>
</evidence>
<dbReference type="GO" id="GO:0031146">
    <property type="term" value="P:SCF-dependent proteasomal ubiquitin-dependent protein catabolic process"/>
    <property type="evidence" value="ECO:0007669"/>
    <property type="project" value="Ensembl"/>
</dbReference>
<dbReference type="AlphaFoldDB" id="A0A8V0ZYH7"/>
<evidence type="ECO:0000256" key="10">
    <source>
        <dbReference type="ARBA" id="ARBA00022833"/>
    </source>
</evidence>
<dbReference type="Proteomes" id="UP000000539">
    <property type="component" value="Chromosome 9"/>
</dbReference>
<dbReference type="GO" id="GO:0001837">
    <property type="term" value="P:epithelial to mesenchymal transition"/>
    <property type="evidence" value="ECO:0007669"/>
    <property type="project" value="Ensembl"/>
</dbReference>
<evidence type="ECO:0000256" key="11">
    <source>
        <dbReference type="ARBA" id="ARBA00023242"/>
    </source>
</evidence>
<keyword evidence="6" id="KW-0963">Cytoplasm</keyword>
<dbReference type="GO" id="GO:0061630">
    <property type="term" value="F:ubiquitin protein ligase activity"/>
    <property type="evidence" value="ECO:0007669"/>
    <property type="project" value="Ensembl"/>
</dbReference>
<dbReference type="OrthoDB" id="8962942at2759"/>
<dbReference type="InterPro" id="IPR051031">
    <property type="entry name" value="RING-box_E3_Ubiquitin_Ligase"/>
</dbReference>
<dbReference type="GO" id="GO:0005654">
    <property type="term" value="C:nucleoplasm"/>
    <property type="evidence" value="ECO:0007669"/>
    <property type="project" value="Ensembl"/>
</dbReference>
<dbReference type="InterPro" id="IPR013083">
    <property type="entry name" value="Znf_RING/FYVE/PHD"/>
</dbReference>
<comment type="subcellular location">
    <subcellularLocation>
        <location evidence="2">Cytoplasm</location>
    </subcellularLocation>
    <subcellularLocation>
        <location evidence="1">Nucleus</location>
    </subcellularLocation>
</comment>
<dbReference type="GO" id="GO:0051895">
    <property type="term" value="P:negative regulation of focal adhesion assembly"/>
    <property type="evidence" value="ECO:0007669"/>
    <property type="project" value="Ensembl"/>
</dbReference>
<reference evidence="16" key="1">
    <citation type="submission" date="2020-11" db="EMBL/GenBank/DDBJ databases">
        <title>Gallus gallus (Chicken) genome, bGalGal1, GRCg7b, maternal haplotype autosomes + Z &amp; W.</title>
        <authorList>
            <person name="Warren W."/>
            <person name="Formenti G."/>
            <person name="Fedrigo O."/>
            <person name="Haase B."/>
            <person name="Mountcastle J."/>
            <person name="Balacco J."/>
            <person name="Tracey A."/>
            <person name="Schneider V."/>
            <person name="Okimoto R."/>
            <person name="Cheng H."/>
            <person name="Hawken R."/>
            <person name="Howe K."/>
            <person name="Jarvis E.D."/>
        </authorList>
    </citation>
    <scope>NUCLEOTIDE SEQUENCE [LARGE SCALE GENOMIC DNA]</scope>
    <source>
        <strain evidence="16">Broiler</strain>
    </source>
</reference>
<comment type="pathway">
    <text evidence="3">Protein modification; protein ubiquitination.</text>
</comment>
<dbReference type="GO" id="GO:0031466">
    <property type="term" value="C:Cul5-RING ubiquitin ligase complex"/>
    <property type="evidence" value="ECO:0007669"/>
    <property type="project" value="Ensembl"/>
</dbReference>
<evidence type="ECO:0000256" key="9">
    <source>
        <dbReference type="ARBA" id="ARBA00022786"/>
    </source>
</evidence>
<reference evidence="16" key="2">
    <citation type="submission" date="2025-08" db="UniProtKB">
        <authorList>
            <consortium name="Ensembl"/>
        </authorList>
    </citation>
    <scope>IDENTIFICATION</scope>
    <source>
        <strain evidence="16">broiler</strain>
    </source>
</reference>
<dbReference type="GO" id="GO:0008270">
    <property type="term" value="F:zinc ion binding"/>
    <property type="evidence" value="ECO:0007669"/>
    <property type="project" value="UniProtKB-KW"/>
</dbReference>